<dbReference type="EC" id="2.7.7.7" evidence="15"/>
<feature type="active site" evidence="15">
    <location>
        <position position="112"/>
    </location>
</feature>
<dbReference type="InterPro" id="IPR053848">
    <property type="entry name" value="IMS_HHH_1"/>
</dbReference>
<dbReference type="PANTHER" id="PTHR11076:SF33">
    <property type="entry name" value="DNA POLYMERASE KAPPA"/>
    <property type="match status" value="1"/>
</dbReference>
<keyword evidence="10 15" id="KW-0460">Magnesium</keyword>
<dbReference type="InterPro" id="IPR043128">
    <property type="entry name" value="Rev_trsase/Diguanyl_cyclase"/>
</dbReference>
<dbReference type="Gene3D" id="3.30.1490.100">
    <property type="entry name" value="DNA polymerase, Y-family, little finger domain"/>
    <property type="match status" value="1"/>
</dbReference>
<dbReference type="GO" id="GO:0003684">
    <property type="term" value="F:damaged DNA binding"/>
    <property type="evidence" value="ECO:0007669"/>
    <property type="project" value="InterPro"/>
</dbReference>
<evidence type="ECO:0000256" key="1">
    <source>
        <dbReference type="ARBA" id="ARBA00004496"/>
    </source>
</evidence>
<evidence type="ECO:0000259" key="16">
    <source>
        <dbReference type="PROSITE" id="PS50173"/>
    </source>
</evidence>
<dbReference type="SUPFAM" id="SSF100879">
    <property type="entry name" value="Lesion bypass DNA polymerase (Y-family), little finger domain"/>
    <property type="match status" value="1"/>
</dbReference>
<keyword evidence="5 15" id="KW-0808">Transferase</keyword>
<comment type="similarity">
    <text evidence="2 15">Belongs to the DNA polymerase type-Y family.</text>
</comment>
<sequence>METRIVFHIDFDYFYAQCEETRAPELKSKPVCVCVFSDRGGDSGAIATANYTARKYGVKSGIPIAFAKKRLEERNDAVFLPVDFDFYSDISEKAMEIMKENADVFEYVGRDEAYLDVTERVEGDFEKASHLAQQIKNSIRDKIKLSCSIGISPNKLISKIASNFQKPDSLTVVSPEKVEAFLDPLKIRAIPGIGKKTEAKFSEMQLETIQDLKKIDIFTLNKFFGRKTGSYIHNAARGIDSEPVKEREARIQYSKITTLKHDSKDYEFLSENISELCKEVYNVVKKNNQMFKSVGIHFVQSDLSNKSKSKMLRNPTSGIEELEKTADQLLKEALENQTTTIRRLGVKVSELSDIQGQSDITSYF</sequence>
<keyword evidence="3 15" id="KW-0515">Mutator protein</keyword>
<dbReference type="GO" id="GO:0006261">
    <property type="term" value="P:DNA-templated DNA replication"/>
    <property type="evidence" value="ECO:0007669"/>
    <property type="project" value="UniProtKB-UniRule"/>
</dbReference>
<keyword evidence="7 15" id="KW-0235">DNA replication</keyword>
<dbReference type="Gene3D" id="3.40.1170.60">
    <property type="match status" value="1"/>
</dbReference>
<dbReference type="SUPFAM" id="SSF56672">
    <property type="entry name" value="DNA/RNA polymerases"/>
    <property type="match status" value="1"/>
</dbReference>
<dbReference type="InterPro" id="IPR001126">
    <property type="entry name" value="UmuC"/>
</dbReference>
<dbReference type="PANTHER" id="PTHR11076">
    <property type="entry name" value="DNA REPAIR POLYMERASE UMUC / TRANSFERASE FAMILY MEMBER"/>
    <property type="match status" value="1"/>
</dbReference>
<protein>
    <recommendedName>
        <fullName evidence="15">DNA polymerase IV</fullName>
        <shortName evidence="15">Pol IV</shortName>
        <ecNumber evidence="15">2.7.7.7</ecNumber>
    </recommendedName>
</protein>
<dbReference type="InterPro" id="IPR017961">
    <property type="entry name" value="DNA_pol_Y-fam_little_finger"/>
</dbReference>
<dbReference type="InterPro" id="IPR022880">
    <property type="entry name" value="DNApol_IV"/>
</dbReference>
<comment type="subcellular location">
    <subcellularLocation>
        <location evidence="1 15">Cytoplasm</location>
    </subcellularLocation>
</comment>
<evidence type="ECO:0000256" key="3">
    <source>
        <dbReference type="ARBA" id="ARBA00022457"/>
    </source>
</evidence>
<dbReference type="EMBL" id="KF900950">
    <property type="protein sequence ID" value="AIF12644.1"/>
    <property type="molecule type" value="Genomic_DNA"/>
</dbReference>
<name>A0A075H9I8_9ARCH</name>
<keyword evidence="4 15" id="KW-0963">Cytoplasm</keyword>
<gene>
    <name evidence="15" type="primary">dbh</name>
</gene>
<evidence type="ECO:0000256" key="12">
    <source>
        <dbReference type="ARBA" id="ARBA00023125"/>
    </source>
</evidence>
<dbReference type="Gene3D" id="3.30.70.270">
    <property type="match status" value="1"/>
</dbReference>
<evidence type="ECO:0000256" key="14">
    <source>
        <dbReference type="ARBA" id="ARBA00049244"/>
    </source>
</evidence>
<dbReference type="GO" id="GO:0000287">
    <property type="term" value="F:magnesium ion binding"/>
    <property type="evidence" value="ECO:0007669"/>
    <property type="project" value="UniProtKB-UniRule"/>
</dbReference>
<evidence type="ECO:0000313" key="17">
    <source>
        <dbReference type="EMBL" id="AIF12644.1"/>
    </source>
</evidence>
<dbReference type="FunFam" id="3.40.1170.60:FF:000009">
    <property type="entry name" value="DNA polymerase IV"/>
    <property type="match status" value="1"/>
</dbReference>
<evidence type="ECO:0000256" key="6">
    <source>
        <dbReference type="ARBA" id="ARBA00022695"/>
    </source>
</evidence>
<dbReference type="PROSITE" id="PS50173">
    <property type="entry name" value="UMUC"/>
    <property type="match status" value="1"/>
</dbReference>
<evidence type="ECO:0000256" key="13">
    <source>
        <dbReference type="ARBA" id="ARBA00023204"/>
    </source>
</evidence>
<dbReference type="Pfam" id="PF00817">
    <property type="entry name" value="IMS"/>
    <property type="match status" value="1"/>
</dbReference>
<dbReference type="Pfam" id="PF21999">
    <property type="entry name" value="IMS_HHH_1"/>
    <property type="match status" value="1"/>
</dbReference>
<comment type="subunit">
    <text evidence="15">Monomer.</text>
</comment>
<evidence type="ECO:0000256" key="2">
    <source>
        <dbReference type="ARBA" id="ARBA00010945"/>
    </source>
</evidence>
<evidence type="ECO:0000256" key="9">
    <source>
        <dbReference type="ARBA" id="ARBA00022763"/>
    </source>
</evidence>
<keyword evidence="13 15" id="KW-0234">DNA repair</keyword>
<evidence type="ECO:0000256" key="8">
    <source>
        <dbReference type="ARBA" id="ARBA00022723"/>
    </source>
</evidence>
<organism evidence="17">
    <name type="scientific">uncultured marine thaumarchaeote KM3_56_F06</name>
    <dbReference type="NCBI Taxonomy" id="1456204"/>
    <lineage>
        <taxon>Archaea</taxon>
        <taxon>Nitrososphaerota</taxon>
        <taxon>environmental samples</taxon>
    </lineage>
</organism>
<comment type="catalytic activity">
    <reaction evidence="14 15">
        <text>DNA(n) + a 2'-deoxyribonucleoside 5'-triphosphate = DNA(n+1) + diphosphate</text>
        <dbReference type="Rhea" id="RHEA:22508"/>
        <dbReference type="Rhea" id="RHEA-COMP:17339"/>
        <dbReference type="Rhea" id="RHEA-COMP:17340"/>
        <dbReference type="ChEBI" id="CHEBI:33019"/>
        <dbReference type="ChEBI" id="CHEBI:61560"/>
        <dbReference type="ChEBI" id="CHEBI:173112"/>
        <dbReference type="EC" id="2.7.7.7"/>
    </reaction>
</comment>
<reference evidence="17" key="1">
    <citation type="journal article" date="2014" name="Genome Biol. Evol.">
        <title>Pangenome evidence for extensive interdomain horizontal transfer affecting lineage core and shell genes in uncultured planktonic thaumarchaeota and euryarchaeota.</title>
        <authorList>
            <person name="Deschamps P."/>
            <person name="Zivanovic Y."/>
            <person name="Moreira D."/>
            <person name="Rodriguez-Valera F."/>
            <person name="Lopez-Garcia P."/>
        </authorList>
    </citation>
    <scope>NUCLEOTIDE SEQUENCE</scope>
</reference>
<dbReference type="Pfam" id="PF11799">
    <property type="entry name" value="IMS_C"/>
    <property type="match status" value="1"/>
</dbReference>
<dbReference type="GO" id="GO:0006281">
    <property type="term" value="P:DNA repair"/>
    <property type="evidence" value="ECO:0007669"/>
    <property type="project" value="UniProtKB-UniRule"/>
</dbReference>
<dbReference type="HAMAP" id="MF_01113">
    <property type="entry name" value="DNApol_IV"/>
    <property type="match status" value="1"/>
</dbReference>
<evidence type="ECO:0000256" key="10">
    <source>
        <dbReference type="ARBA" id="ARBA00022842"/>
    </source>
</evidence>
<comment type="function">
    <text evidence="15">Poorly processive, error-prone DNA polymerase involved in untargeted mutagenesis. Copies undamaged DNA at stalled replication forks, which arise in vivo from mismatched or misaligned primer ends. These misaligned primers can be extended by PolIV. Exhibits no 3'-5' exonuclease (proofreading) activity. May be involved in translesional synthesis.</text>
</comment>
<dbReference type="GO" id="GO:0042276">
    <property type="term" value="P:error-prone translesion synthesis"/>
    <property type="evidence" value="ECO:0007669"/>
    <property type="project" value="TreeGrafter"/>
</dbReference>
<keyword evidence="6 15" id="KW-0548">Nucleotidyltransferase</keyword>
<feature type="domain" description="UmuC" evidence="16">
    <location>
        <begin position="6"/>
        <end position="194"/>
    </location>
</feature>
<keyword evidence="12 15" id="KW-0238">DNA-binding</keyword>
<evidence type="ECO:0000256" key="15">
    <source>
        <dbReference type="HAMAP-Rule" id="MF_01113"/>
    </source>
</evidence>
<dbReference type="GO" id="GO:0003887">
    <property type="term" value="F:DNA-directed DNA polymerase activity"/>
    <property type="evidence" value="ECO:0007669"/>
    <property type="project" value="UniProtKB-UniRule"/>
</dbReference>
<dbReference type="InterPro" id="IPR036775">
    <property type="entry name" value="DNA_pol_Y-fam_lit_finger_sf"/>
</dbReference>
<evidence type="ECO:0000256" key="11">
    <source>
        <dbReference type="ARBA" id="ARBA00022932"/>
    </source>
</evidence>
<keyword evidence="9 15" id="KW-0227">DNA damage</keyword>
<feature type="binding site" evidence="15">
    <location>
        <position position="10"/>
    </location>
    <ligand>
        <name>Mg(2+)</name>
        <dbReference type="ChEBI" id="CHEBI:18420"/>
    </ligand>
</feature>
<evidence type="ECO:0000256" key="4">
    <source>
        <dbReference type="ARBA" id="ARBA00022490"/>
    </source>
</evidence>
<dbReference type="NCBIfam" id="NF002677">
    <property type="entry name" value="PRK02406.1"/>
    <property type="match status" value="1"/>
</dbReference>
<dbReference type="AlphaFoldDB" id="A0A075H9I8"/>
<proteinExistence type="inferred from homology"/>
<dbReference type="CDD" id="cd03586">
    <property type="entry name" value="PolY_Pol_IV_kappa"/>
    <property type="match status" value="1"/>
</dbReference>
<accession>A0A075H9I8</accession>
<evidence type="ECO:0000256" key="7">
    <source>
        <dbReference type="ARBA" id="ARBA00022705"/>
    </source>
</evidence>
<feature type="site" description="Substrate discrimination" evidence="15">
    <location>
        <position position="15"/>
    </location>
</feature>
<keyword evidence="11 15" id="KW-0239">DNA-directed DNA polymerase</keyword>
<evidence type="ECO:0000256" key="5">
    <source>
        <dbReference type="ARBA" id="ARBA00022679"/>
    </source>
</evidence>
<dbReference type="Gene3D" id="1.10.150.20">
    <property type="entry name" value="5' to 3' exonuclease, C-terminal subdomain"/>
    <property type="match status" value="1"/>
</dbReference>
<dbReference type="GO" id="GO:0005737">
    <property type="term" value="C:cytoplasm"/>
    <property type="evidence" value="ECO:0007669"/>
    <property type="project" value="UniProtKB-SubCell"/>
</dbReference>
<keyword evidence="8 15" id="KW-0479">Metal-binding</keyword>
<dbReference type="InterPro" id="IPR043502">
    <property type="entry name" value="DNA/RNA_pol_sf"/>
</dbReference>
<feature type="binding site" evidence="15">
    <location>
        <position position="111"/>
    </location>
    <ligand>
        <name>Mg(2+)</name>
        <dbReference type="ChEBI" id="CHEBI:18420"/>
    </ligand>
</feature>
<dbReference type="InterPro" id="IPR050116">
    <property type="entry name" value="DNA_polymerase-Y"/>
</dbReference>
<comment type="cofactor">
    <cofactor evidence="15">
        <name>Mg(2+)</name>
        <dbReference type="ChEBI" id="CHEBI:18420"/>
    </cofactor>
    <text evidence="15">Binds 2 magnesium ions per subunit.</text>
</comment>